<dbReference type="PROSITE" id="PS00210">
    <property type="entry name" value="HEMOCYANIN_2"/>
    <property type="match status" value="1"/>
</dbReference>
<dbReference type="InterPro" id="IPR005204">
    <property type="entry name" value="Hemocyanin_N"/>
</dbReference>
<evidence type="ECO:0000256" key="3">
    <source>
        <dbReference type="SAM" id="SignalP"/>
    </source>
</evidence>
<organism evidence="7">
    <name type="scientific">Ochrogaster lunifer</name>
    <name type="common">Bag-shelter moth</name>
    <dbReference type="NCBI Taxonomy" id="319761"/>
    <lineage>
        <taxon>Eukaryota</taxon>
        <taxon>Metazoa</taxon>
        <taxon>Ecdysozoa</taxon>
        <taxon>Arthropoda</taxon>
        <taxon>Hexapoda</taxon>
        <taxon>Insecta</taxon>
        <taxon>Pterygota</taxon>
        <taxon>Neoptera</taxon>
        <taxon>Endopterygota</taxon>
        <taxon>Lepidoptera</taxon>
        <taxon>Glossata</taxon>
        <taxon>Ditrysia</taxon>
        <taxon>Noctuoidea</taxon>
        <taxon>Notodontidae</taxon>
        <taxon>Thaumetopoeinae</taxon>
        <taxon>Ochrogaster</taxon>
    </lineage>
</organism>
<dbReference type="Gene3D" id="1.10.1280.10">
    <property type="entry name" value="Di-copper center containing domain from catechol oxidase"/>
    <property type="match status" value="1"/>
</dbReference>
<dbReference type="InterPro" id="IPR014756">
    <property type="entry name" value="Ig_E-set"/>
</dbReference>
<evidence type="ECO:0000259" key="5">
    <source>
        <dbReference type="Pfam" id="PF03722"/>
    </source>
</evidence>
<feature type="domain" description="Hemocyanin C-terminal" evidence="6">
    <location>
        <begin position="448"/>
        <end position="680"/>
    </location>
</feature>
<dbReference type="Gene3D" id="2.60.40.1520">
    <property type="entry name" value="Hemocyanin, C-terminal domain"/>
    <property type="match status" value="1"/>
</dbReference>
<reference evidence="7" key="2">
    <citation type="submission" date="2023-04" db="EMBL/GenBank/DDBJ databases">
        <authorList>
            <person name="Walker A."/>
            <person name="Perkins L.E."/>
            <person name="Battisti A."/>
            <person name="Zalucki M.P."/>
            <person name="King G.F."/>
        </authorList>
    </citation>
    <scope>NUCLEOTIDE SEQUENCE</scope>
    <source>
        <strain evidence="7">U-TPTX</strain>
        <tissue evidence="7">True setae</tissue>
    </source>
</reference>
<evidence type="ECO:0000256" key="2">
    <source>
        <dbReference type="ARBA" id="ARBA00038082"/>
    </source>
</evidence>
<proteinExistence type="evidence at transcript level"/>
<evidence type="ECO:0000256" key="1">
    <source>
        <dbReference type="ARBA" id="ARBA00022761"/>
    </source>
</evidence>
<dbReference type="GO" id="GO:0005615">
    <property type="term" value="C:extracellular space"/>
    <property type="evidence" value="ECO:0007669"/>
    <property type="project" value="UniProtKB-ARBA"/>
</dbReference>
<feature type="signal peptide" evidence="3">
    <location>
        <begin position="1"/>
        <end position="16"/>
    </location>
</feature>
<dbReference type="SUPFAM" id="SSF81296">
    <property type="entry name" value="E set domains"/>
    <property type="match status" value="1"/>
</dbReference>
<sequence>MKTVLVLAGLIALVFGGTVPNKYNYKTKTVDSDFITRQKKVLSLVENVEQVTEFFDYYPIGKNYSIEDNIDNYTNKKAVEEFLKLYRTGYLPKYFVFSVFQESLRDEAIAYFRVLYYAKDFETFYKTAAFGKVYLNEQQFLYAYYIAVLQRPDTQGIVLPAPYETFPNLFVNMEAIYKIYYAKMGEITNPSAFEHQYGIVKEDSKLIFYSNYSNALSYPNEESRLSYFTEDIGWNSYYFFFHTHLPFWWNSEKFGGVFKERRGEVYFSYYQQMLARYYFERLTNGLPEIPKFSWFSKFKTGYYPHMTTYTYPFAQRSNDYEVHDEENYEAIRFLDAYEKTFFQYLQKGHFKAFNKDVDFHKSNAINFVGNYWQTNADLYSEDVTKDYQHSYEVTARRVLGAAPERWDKYTFMPSALDFYQTSMRDPAFYQLYQRIIDYLIDFKEYLEPYTYEELHFVGVKINDVKVDKMETYFDYYDFNATKSVYFNLEEMKSERSYDYIVRQPRLNHKPFSVEIDVKSDVASDAVFKVFMGPKYDSNGFPISLEQDWMKFVELDWFIHKLVPGENKIVRKSDEFIFFKDDSVPIEQIYKLLEQGKVPHDMSETPYNIPRRLMLPKGTKGGFPFQLFVFVYPYNGVNKQENVFSNYLLENKAFGFPFDRPLNEIYFKQPNMFFEEVRIYHEGSPFAWEYNVPAYYAKHKKA</sequence>
<dbReference type="InterPro" id="IPR000896">
    <property type="entry name" value="Hemocyanin/hexamerin_mid_dom"/>
</dbReference>
<dbReference type="PANTHER" id="PTHR11511:SF5">
    <property type="entry name" value="FAT-BODY PROTEIN 1-RELATED"/>
    <property type="match status" value="1"/>
</dbReference>
<dbReference type="Pfam" id="PF03722">
    <property type="entry name" value="Hemocyanin_N"/>
    <property type="match status" value="1"/>
</dbReference>
<evidence type="ECO:0000259" key="6">
    <source>
        <dbReference type="Pfam" id="PF03723"/>
    </source>
</evidence>
<dbReference type="SUPFAM" id="SSF48050">
    <property type="entry name" value="Hemocyanin, N-terminal domain"/>
    <property type="match status" value="1"/>
</dbReference>
<keyword evidence="1" id="KW-0758">Storage protein</keyword>
<dbReference type="SUPFAM" id="SSF48056">
    <property type="entry name" value="Di-copper centre-containing domain"/>
    <property type="match status" value="1"/>
</dbReference>
<comment type="similarity">
    <text evidence="2">Belongs to the hemocyanin family.</text>
</comment>
<dbReference type="PANTHER" id="PTHR11511">
    <property type="entry name" value="LARVAL STORAGE PROTEIN/PHENOLOXIDASE"/>
    <property type="match status" value="1"/>
</dbReference>
<dbReference type="InterPro" id="IPR005203">
    <property type="entry name" value="Hemocyanin_C"/>
</dbReference>
<reference evidence="7" key="1">
    <citation type="journal article" date="2023" name="Proteomics">
        <title>Proteome of urticating setae of Ochrogaster lunifer, a processionary caterpillar of medical and veterinary importance, including primary structures of putative toxins.</title>
        <authorList>
            <person name="Walker A.A."/>
            <person name="Perkins L.E."/>
            <person name="Battisti A."/>
            <person name="Zalucki M.P."/>
            <person name="King G.F."/>
        </authorList>
    </citation>
    <scope>NUCLEOTIDE SEQUENCE</scope>
    <source>
        <strain evidence="7">U-TPTX</strain>
    </source>
</reference>
<dbReference type="InterPro" id="IPR037020">
    <property type="entry name" value="Hemocyanin_C_sf"/>
</dbReference>
<dbReference type="AlphaFoldDB" id="A0AA49IGV5"/>
<dbReference type="Gene3D" id="1.20.1370.10">
    <property type="entry name" value="Hemocyanin, N-terminal domain"/>
    <property type="match status" value="1"/>
</dbReference>
<dbReference type="PROSITE" id="PS00209">
    <property type="entry name" value="HEMOCYANIN_1"/>
    <property type="match status" value="1"/>
</dbReference>
<name>A0AA49IGV5_OCHLU</name>
<dbReference type="Pfam" id="PF03723">
    <property type="entry name" value="Hemocyanin_C"/>
    <property type="match status" value="1"/>
</dbReference>
<dbReference type="Pfam" id="PF00372">
    <property type="entry name" value="Hemocyanin_M"/>
    <property type="match status" value="1"/>
</dbReference>
<feature type="domain" description="Hemocyanin middle" evidence="4">
    <location>
        <begin position="161"/>
        <end position="438"/>
    </location>
</feature>
<dbReference type="InterPro" id="IPR008922">
    <property type="entry name" value="Di-copper_centre_dom_sf"/>
</dbReference>
<feature type="domain" description="Hemocyanin N-terminal" evidence="5">
    <location>
        <begin position="34"/>
        <end position="156"/>
    </location>
</feature>
<accession>A0AA49IGV5</accession>
<dbReference type="InterPro" id="IPR013788">
    <property type="entry name" value="Hemocyanin/hexamerin"/>
</dbReference>
<feature type="chain" id="PRO_5041463733" evidence="3">
    <location>
        <begin position="17"/>
        <end position="701"/>
    </location>
</feature>
<dbReference type="GO" id="GO:0045735">
    <property type="term" value="F:nutrient reservoir activity"/>
    <property type="evidence" value="ECO:0007669"/>
    <property type="project" value="UniProtKB-KW"/>
</dbReference>
<dbReference type="PRINTS" id="PR00187">
    <property type="entry name" value="HAEMOCYANIN"/>
</dbReference>
<evidence type="ECO:0000313" key="7">
    <source>
        <dbReference type="EMBL" id="WGN96261.1"/>
    </source>
</evidence>
<dbReference type="EMBL" id="OQ876623">
    <property type="protein sequence ID" value="WGN96261.1"/>
    <property type="molecule type" value="mRNA"/>
</dbReference>
<evidence type="ECO:0000259" key="4">
    <source>
        <dbReference type="Pfam" id="PF00372"/>
    </source>
</evidence>
<protein>
    <submittedName>
        <fullName evidence="7">Setae polypeptide</fullName>
    </submittedName>
</protein>
<keyword evidence="3" id="KW-0732">Signal</keyword>
<dbReference type="InterPro" id="IPR036697">
    <property type="entry name" value="Hemocyanin_N_sf"/>
</dbReference>